<sequence length="93" mass="11071">MHFRSKTKLGIQLSCLTCYNMVHRQGQIRHQLHRTRHLRPPLLQHHQQNPPKHPSWPMLLKIKLLFWQASNITWPSCSKGLIRPRLLWPTCAP</sequence>
<comment type="caution">
    <text evidence="1">The sequence shown here is derived from an EMBL/GenBank/DDBJ whole genome shotgun (WGS) entry which is preliminary data.</text>
</comment>
<proteinExistence type="predicted"/>
<protein>
    <submittedName>
        <fullName evidence="1">Uncharacterized protein</fullName>
    </submittedName>
</protein>
<keyword evidence="2" id="KW-1185">Reference proteome</keyword>
<organism evidence="1 2">
    <name type="scientific">Rhododendron molle</name>
    <name type="common">Chinese azalea</name>
    <name type="synonym">Azalea mollis</name>
    <dbReference type="NCBI Taxonomy" id="49168"/>
    <lineage>
        <taxon>Eukaryota</taxon>
        <taxon>Viridiplantae</taxon>
        <taxon>Streptophyta</taxon>
        <taxon>Embryophyta</taxon>
        <taxon>Tracheophyta</taxon>
        <taxon>Spermatophyta</taxon>
        <taxon>Magnoliopsida</taxon>
        <taxon>eudicotyledons</taxon>
        <taxon>Gunneridae</taxon>
        <taxon>Pentapetalae</taxon>
        <taxon>asterids</taxon>
        <taxon>Ericales</taxon>
        <taxon>Ericaceae</taxon>
        <taxon>Ericoideae</taxon>
        <taxon>Rhodoreae</taxon>
        <taxon>Rhododendron</taxon>
    </lineage>
</organism>
<gene>
    <name evidence="1" type="ORF">RHMOL_Rhmol07G0226300</name>
</gene>
<evidence type="ECO:0000313" key="1">
    <source>
        <dbReference type="EMBL" id="KAI8547831.1"/>
    </source>
</evidence>
<evidence type="ECO:0000313" key="2">
    <source>
        <dbReference type="Proteomes" id="UP001062846"/>
    </source>
</evidence>
<reference evidence="1" key="1">
    <citation type="submission" date="2022-02" db="EMBL/GenBank/DDBJ databases">
        <title>Plant Genome Project.</title>
        <authorList>
            <person name="Zhang R.-G."/>
        </authorList>
    </citation>
    <scope>NUCLEOTIDE SEQUENCE</scope>
    <source>
        <strain evidence="1">AT1</strain>
    </source>
</reference>
<accession>A0ACC0N4B0</accession>
<dbReference type="Proteomes" id="UP001062846">
    <property type="component" value="Chromosome 7"/>
</dbReference>
<name>A0ACC0N4B0_RHOML</name>
<dbReference type="EMBL" id="CM046394">
    <property type="protein sequence ID" value="KAI8547831.1"/>
    <property type="molecule type" value="Genomic_DNA"/>
</dbReference>